<dbReference type="PANTHER" id="PTHR19346">
    <property type="entry name" value="SUGAR PHOSPHATE TRANSPORTER DOMAIN-CONTAINING PROTEIN"/>
    <property type="match status" value="1"/>
</dbReference>
<dbReference type="OrthoDB" id="10062838at2759"/>
<dbReference type="PANTHER" id="PTHR19346:SF4">
    <property type="entry name" value="SUGAR PHOSPHATE TRANSPORTER DOMAIN-CONTAINING PROTEIN"/>
    <property type="match status" value="1"/>
</dbReference>
<keyword evidence="1" id="KW-0812">Transmembrane</keyword>
<feature type="transmembrane region" description="Helical" evidence="1">
    <location>
        <begin position="210"/>
        <end position="234"/>
    </location>
</feature>
<feature type="domain" description="EamA" evidence="3">
    <location>
        <begin position="11"/>
        <end position="169"/>
    </location>
</feature>
<evidence type="ECO:0000259" key="3">
    <source>
        <dbReference type="Pfam" id="PF00892"/>
    </source>
</evidence>
<feature type="transmembrane region" description="Helical" evidence="1">
    <location>
        <begin position="240"/>
        <end position="262"/>
    </location>
</feature>
<dbReference type="Pfam" id="PF00892">
    <property type="entry name" value="EamA"/>
    <property type="match status" value="1"/>
</dbReference>
<dbReference type="Proteomes" id="UP000614601">
    <property type="component" value="Unassembled WGS sequence"/>
</dbReference>
<feature type="transmembrane region" description="Helical" evidence="1">
    <location>
        <begin position="300"/>
        <end position="319"/>
    </location>
</feature>
<protein>
    <recommendedName>
        <fullName evidence="3">EamA domain-containing protein</fullName>
    </recommendedName>
</protein>
<dbReference type="Gene3D" id="1.10.3730.20">
    <property type="match status" value="1"/>
</dbReference>
<name>A0A811LF53_9BILA</name>
<feature type="transmembrane region" description="Helical" evidence="1">
    <location>
        <begin position="97"/>
        <end position="115"/>
    </location>
</feature>
<dbReference type="InterPro" id="IPR037185">
    <property type="entry name" value="EmrE-like"/>
</dbReference>
<feature type="transmembrane region" description="Helical" evidence="1">
    <location>
        <begin position="274"/>
        <end position="294"/>
    </location>
</feature>
<feature type="chain" id="PRO_5035681869" description="EamA domain-containing protein" evidence="2">
    <location>
        <begin position="26"/>
        <end position="323"/>
    </location>
</feature>
<dbReference type="SUPFAM" id="SSF103481">
    <property type="entry name" value="Multidrug resistance efflux transporter EmrE"/>
    <property type="match status" value="1"/>
</dbReference>
<reference evidence="4" key="1">
    <citation type="submission" date="2020-09" db="EMBL/GenBank/DDBJ databases">
        <authorList>
            <person name="Kikuchi T."/>
        </authorList>
    </citation>
    <scope>NUCLEOTIDE SEQUENCE</scope>
    <source>
        <strain evidence="4">SH1</strain>
    </source>
</reference>
<feature type="signal peptide" evidence="2">
    <location>
        <begin position="1"/>
        <end position="25"/>
    </location>
</feature>
<keyword evidence="1" id="KW-0472">Membrane</keyword>
<organism evidence="4 5">
    <name type="scientific">Bursaphelenchus okinawaensis</name>
    <dbReference type="NCBI Taxonomy" id="465554"/>
    <lineage>
        <taxon>Eukaryota</taxon>
        <taxon>Metazoa</taxon>
        <taxon>Ecdysozoa</taxon>
        <taxon>Nematoda</taxon>
        <taxon>Chromadorea</taxon>
        <taxon>Rhabditida</taxon>
        <taxon>Tylenchina</taxon>
        <taxon>Tylenchomorpha</taxon>
        <taxon>Aphelenchoidea</taxon>
        <taxon>Aphelenchoididae</taxon>
        <taxon>Bursaphelenchus</taxon>
    </lineage>
</organism>
<dbReference type="AlphaFoldDB" id="A0A811LF53"/>
<feature type="transmembrane region" description="Helical" evidence="1">
    <location>
        <begin position="152"/>
        <end position="170"/>
    </location>
</feature>
<dbReference type="EMBL" id="CAJFCW020000005">
    <property type="protein sequence ID" value="CAG9122002.1"/>
    <property type="molecule type" value="Genomic_DNA"/>
</dbReference>
<feature type="transmembrane region" description="Helical" evidence="1">
    <location>
        <begin position="41"/>
        <end position="64"/>
    </location>
</feature>
<evidence type="ECO:0000256" key="1">
    <source>
        <dbReference type="SAM" id="Phobius"/>
    </source>
</evidence>
<comment type="caution">
    <text evidence="4">The sequence shown here is derived from an EMBL/GenBank/DDBJ whole genome shotgun (WGS) entry which is preliminary data.</text>
</comment>
<dbReference type="InterPro" id="IPR000620">
    <property type="entry name" value="EamA_dom"/>
</dbReference>
<evidence type="ECO:0000313" key="4">
    <source>
        <dbReference type="EMBL" id="CAD5226303.1"/>
    </source>
</evidence>
<dbReference type="EMBL" id="CAJFDH010000005">
    <property type="protein sequence ID" value="CAD5226303.1"/>
    <property type="molecule type" value="Genomic_DNA"/>
</dbReference>
<keyword evidence="1" id="KW-1133">Transmembrane helix</keyword>
<evidence type="ECO:0000256" key="2">
    <source>
        <dbReference type="SAM" id="SignalP"/>
    </source>
</evidence>
<dbReference type="GO" id="GO:0016020">
    <property type="term" value="C:membrane"/>
    <property type="evidence" value="ECO:0007669"/>
    <property type="project" value="InterPro"/>
</dbReference>
<sequence length="323" mass="34760">MAEIAGNTALSVLVALLVALTSTLASQFAKTALTLDESLFFAPYSMTYFNTLFLIPLYPFYVILKVFGTNDTIPNVHDGPSKILKDDLGKMRSKTSIILAGIIILIGWIAPNYIFAISLKYISVSAAVSINSLNAALVFILSVTWLKAEFSWFKASGVILSICGVVLMSMDNEFTGSLTGVILILFCALCIAIYNTTFKQVFGDLTFGQVLFFLTLLGLANLVLNTVPTVILINMDIDHIVWQAVPWSAIAANALLATLFNLSVNFGIAILNPLVVSIGILMGIPISTAVDIIFRNLVAGPTMIFGGILISAGFFLNTLPVDI</sequence>
<dbReference type="InterPro" id="IPR026505">
    <property type="entry name" value="Solute_c_fam_35_mem_F3/F4"/>
</dbReference>
<dbReference type="Proteomes" id="UP000783686">
    <property type="component" value="Unassembled WGS sequence"/>
</dbReference>
<keyword evidence="5" id="KW-1185">Reference proteome</keyword>
<evidence type="ECO:0000313" key="5">
    <source>
        <dbReference type="Proteomes" id="UP000614601"/>
    </source>
</evidence>
<keyword evidence="2" id="KW-0732">Signal</keyword>
<accession>A0A811LF53</accession>
<feature type="transmembrane region" description="Helical" evidence="1">
    <location>
        <begin position="121"/>
        <end position="145"/>
    </location>
</feature>
<feature type="transmembrane region" description="Helical" evidence="1">
    <location>
        <begin position="176"/>
        <end position="198"/>
    </location>
</feature>
<gene>
    <name evidence="4" type="ORF">BOKJ2_LOCUS12010</name>
</gene>
<proteinExistence type="predicted"/>